<keyword evidence="3" id="KW-0539">Nucleus</keyword>
<evidence type="ECO:0000256" key="1">
    <source>
        <dbReference type="ARBA" id="ARBA00004123"/>
    </source>
</evidence>
<dbReference type="PANTHER" id="PTHR12446">
    <property type="entry name" value="TESMIN/TSO1-RELATED"/>
    <property type="match status" value="1"/>
</dbReference>
<proteinExistence type="inferred from homology"/>
<evidence type="ECO:0000256" key="3">
    <source>
        <dbReference type="ARBA" id="ARBA00023242"/>
    </source>
</evidence>
<protein>
    <recommendedName>
        <fullName evidence="4">CRC domain-containing protein</fullName>
    </recommendedName>
</protein>
<organism evidence="5 6">
    <name type="scientific">Blepharisma stoltei</name>
    <dbReference type="NCBI Taxonomy" id="1481888"/>
    <lineage>
        <taxon>Eukaryota</taxon>
        <taxon>Sar</taxon>
        <taxon>Alveolata</taxon>
        <taxon>Ciliophora</taxon>
        <taxon>Postciliodesmatophora</taxon>
        <taxon>Heterotrichea</taxon>
        <taxon>Heterotrichida</taxon>
        <taxon>Blepharismidae</taxon>
        <taxon>Blepharisma</taxon>
    </lineage>
</organism>
<comment type="caution">
    <text evidence="5">The sequence shown here is derived from an EMBL/GenBank/DDBJ whole genome shotgun (WGS) entry which is preliminary data.</text>
</comment>
<dbReference type="InterPro" id="IPR033467">
    <property type="entry name" value="Tesmin/TSO1-like_CXC"/>
</dbReference>
<dbReference type="PANTHER" id="PTHR12446:SF34">
    <property type="entry name" value="PROTEIN LIN-54 HOMOLOG"/>
    <property type="match status" value="1"/>
</dbReference>
<dbReference type="Pfam" id="PF03638">
    <property type="entry name" value="TCR"/>
    <property type="match status" value="2"/>
</dbReference>
<dbReference type="SMART" id="SM01114">
    <property type="entry name" value="CXC"/>
    <property type="match status" value="2"/>
</dbReference>
<feature type="domain" description="CRC" evidence="4">
    <location>
        <begin position="57"/>
        <end position="151"/>
    </location>
</feature>
<evidence type="ECO:0000313" key="5">
    <source>
        <dbReference type="EMBL" id="CAG9326141.1"/>
    </source>
</evidence>
<dbReference type="GO" id="GO:0005634">
    <property type="term" value="C:nucleus"/>
    <property type="evidence" value="ECO:0007669"/>
    <property type="project" value="UniProtKB-SubCell"/>
</dbReference>
<sequence length="151" mass="17379">MEAESNTPKRELSPFTQFCLTNLSPIDDYISFYPITTNTLKLNKLYSFPQKRALSSLTPKCACKRSQCLKMYCECFAANSLCADCDCIGCSNIPIEDETKLISHEKLKIVNVKHQRGCSCKRSNCRKKYCECYQKNLYCKHFCKCLSCENM</sequence>
<evidence type="ECO:0000259" key="4">
    <source>
        <dbReference type="PROSITE" id="PS51634"/>
    </source>
</evidence>
<dbReference type="PROSITE" id="PS51634">
    <property type="entry name" value="CRC"/>
    <property type="match status" value="1"/>
</dbReference>
<dbReference type="GO" id="GO:0006355">
    <property type="term" value="P:regulation of DNA-templated transcription"/>
    <property type="evidence" value="ECO:0007669"/>
    <property type="project" value="TreeGrafter"/>
</dbReference>
<dbReference type="EMBL" id="CAJZBQ010000040">
    <property type="protein sequence ID" value="CAG9326141.1"/>
    <property type="molecule type" value="Genomic_DNA"/>
</dbReference>
<gene>
    <name evidence="5" type="ORF">BSTOLATCC_MIC40575</name>
</gene>
<comment type="subcellular location">
    <subcellularLocation>
        <location evidence="1">Nucleus</location>
    </subcellularLocation>
</comment>
<name>A0AAU9JDH1_9CILI</name>
<accession>A0AAU9JDH1</accession>
<comment type="similarity">
    <text evidence="2">Belongs to the lin-54 family.</text>
</comment>
<keyword evidence="6" id="KW-1185">Reference proteome</keyword>
<reference evidence="5" key="1">
    <citation type="submission" date="2021-09" db="EMBL/GenBank/DDBJ databases">
        <authorList>
            <consortium name="AG Swart"/>
            <person name="Singh M."/>
            <person name="Singh A."/>
            <person name="Seah K."/>
            <person name="Emmerich C."/>
        </authorList>
    </citation>
    <scope>NUCLEOTIDE SEQUENCE</scope>
    <source>
        <strain evidence="5">ATCC30299</strain>
    </source>
</reference>
<dbReference type="AlphaFoldDB" id="A0AAU9JDH1"/>
<dbReference type="InterPro" id="IPR005172">
    <property type="entry name" value="CRC"/>
</dbReference>
<evidence type="ECO:0000256" key="2">
    <source>
        <dbReference type="ARBA" id="ARBA00007267"/>
    </source>
</evidence>
<evidence type="ECO:0000313" key="6">
    <source>
        <dbReference type="Proteomes" id="UP001162131"/>
    </source>
</evidence>
<dbReference type="Proteomes" id="UP001162131">
    <property type="component" value="Unassembled WGS sequence"/>
</dbReference>
<dbReference type="InterPro" id="IPR028307">
    <property type="entry name" value="Lin-54_fam"/>
</dbReference>